<keyword evidence="7" id="KW-0342">GTP-binding</keyword>
<sequence>MFKNFLQISNTLLGAHFRQHSTIFALSSGQGKCGVAVIRVSGSCTELALKCVTGMSRMPPPRTAILRSIKHPVSQETLDKGLVLWFPAPRSFTGEDSCELHVHGGIAVVNSILDALASLPKLQLAEPGEFTRRAFYNGKLDLTEVEGLADLLQAETEIQRKQAFLQTQGALSKLYNKWKDNLVKSVAHIEAHIDFEETETIEEGVLDEVIVKVEELSKGIQQHLEDGRKGELLRTGVKTVILGEPNAGKSSLFNLLCQRPAAIVTPIEGTTRDILEVTLNIGGYPLVLTDTAGLRSKTDDVIEKEGISRAMQTYKDAELILLVVDSQKCGEPSAEHPSMNQMRHRQHLMKCLEYLNSFLTTSTSDTVLMAEYLRKALRQLGTKMDSFLSLFDPNTCNECSTDDFAIDNLNNQKALPPEPQVGNIEYKLKIVNPTKQRFEHLVTQLKWRLREGNGEAIYEIGVEDSGILAGLSQWDMTASLQTLQQMALKLGASTTILRERTLDNGRSISEVLVRKIPDDQNNIEVRVAVLGNADAGKSTLLGVLTQGSLDNGRGRARLNMFRHLHEIQSGRTSSISHEILGFNSNGQPINYSYSELITAEEICDSSTKLVTFLDLAGHKKYIRTTIQGLSGYSPHHAMLVISSTAGVVGMAHEHLAIAIALNVPFFIVITKIDLVSPTNTLQSLESFLKQVGSRRVPLVIKNLDDVITAGANQLTENVVPIFCVSSVSGEGLELLLKFLHVLPPGISATEKERLEQESPEFQIDENFKAGDVGQIIGGLLTKGVITEGMQMQIGPHKNGTFQNVMIKSIHRNRVPCRMVRAGQSAALCLNSYIPNLRNGMVLLKADSNAKGCLFFQASVSVLFHATAIYQGYQTTVHIGNIRQTAVVLGIFPSKCIHTNERASVLFKFKVHPEYVTVGQRLLFREGAAKGIGEITQVFPLLHKPESE</sequence>
<dbReference type="InterPro" id="IPR027417">
    <property type="entry name" value="P-loop_NTPase"/>
</dbReference>
<evidence type="ECO:0000256" key="2">
    <source>
        <dbReference type="ARBA" id="ARBA00004496"/>
    </source>
</evidence>
<dbReference type="EMBL" id="JABDTM020022119">
    <property type="protein sequence ID" value="KAH0816077.1"/>
    <property type="molecule type" value="Genomic_DNA"/>
</dbReference>
<comment type="similarity">
    <text evidence="3">Belongs to the TRAFAC class translation factor GTPase superfamily. Classic translation factor GTPase family. EF-Tu/EF-1A subfamily.</text>
</comment>
<dbReference type="SUPFAM" id="SSF50465">
    <property type="entry name" value="EF-Tu/eEF-1alpha/eIF2-gamma C-terminal domain"/>
    <property type="match status" value="1"/>
</dbReference>
<dbReference type="NCBIfam" id="NF003661">
    <property type="entry name" value="PRK05291.1-3"/>
    <property type="match status" value="1"/>
</dbReference>
<evidence type="ECO:0000259" key="8">
    <source>
        <dbReference type="PROSITE" id="PS51722"/>
    </source>
</evidence>
<dbReference type="InterPro" id="IPR009000">
    <property type="entry name" value="Transl_B-barrel_sf"/>
</dbReference>
<dbReference type="SUPFAM" id="SSF103025">
    <property type="entry name" value="Folate-binding domain"/>
    <property type="match status" value="1"/>
</dbReference>
<dbReference type="InterPro" id="IPR027368">
    <property type="entry name" value="MnmE_dom2"/>
</dbReference>
<dbReference type="Proteomes" id="UP000719412">
    <property type="component" value="Unassembled WGS sequence"/>
</dbReference>
<dbReference type="InterPro" id="IPR027266">
    <property type="entry name" value="TrmE/GcvT-like"/>
</dbReference>
<dbReference type="Pfam" id="PF12631">
    <property type="entry name" value="MnmE_helical"/>
    <property type="match status" value="1"/>
</dbReference>
<evidence type="ECO:0000256" key="6">
    <source>
        <dbReference type="ARBA" id="ARBA00022741"/>
    </source>
</evidence>
<dbReference type="InterPro" id="IPR031168">
    <property type="entry name" value="G_TrmE"/>
</dbReference>
<dbReference type="Pfam" id="PF00009">
    <property type="entry name" value="GTP_EFTU"/>
    <property type="match status" value="1"/>
</dbReference>
<dbReference type="CDD" id="cd03694">
    <property type="entry name" value="GTPBP_II"/>
    <property type="match status" value="1"/>
</dbReference>
<dbReference type="Gene3D" id="2.40.30.10">
    <property type="entry name" value="Translation factors"/>
    <property type="match status" value="1"/>
</dbReference>
<keyword evidence="5" id="KW-0819">tRNA processing</keyword>
<evidence type="ECO:0000256" key="7">
    <source>
        <dbReference type="ARBA" id="ARBA00023134"/>
    </source>
</evidence>
<comment type="caution">
    <text evidence="9">The sequence shown here is derived from an EMBL/GenBank/DDBJ whole genome shotgun (WGS) entry which is preliminary data.</text>
</comment>
<keyword evidence="6" id="KW-0547">Nucleotide-binding</keyword>
<dbReference type="CDD" id="cd04165">
    <property type="entry name" value="GTPBP1_like"/>
    <property type="match status" value="1"/>
</dbReference>
<dbReference type="InterPro" id="IPR000795">
    <property type="entry name" value="T_Tr_GTP-bd_dom"/>
</dbReference>
<dbReference type="SUPFAM" id="SSF50447">
    <property type="entry name" value="Translation proteins"/>
    <property type="match status" value="1"/>
</dbReference>
<dbReference type="CDD" id="cd04164">
    <property type="entry name" value="trmE"/>
    <property type="match status" value="1"/>
</dbReference>
<dbReference type="PANTHER" id="PTHR43721">
    <property type="entry name" value="ELONGATION FACTOR TU-RELATED"/>
    <property type="match status" value="1"/>
</dbReference>
<dbReference type="FunFam" id="3.30.1360.120:FF:000007">
    <property type="entry name" value="tRNA modification GTPase GTPBP3, mitochondrial"/>
    <property type="match status" value="1"/>
</dbReference>
<dbReference type="HAMAP" id="MF_00379">
    <property type="entry name" value="GTPase_MnmE"/>
    <property type="match status" value="1"/>
</dbReference>
<evidence type="ECO:0000256" key="3">
    <source>
        <dbReference type="ARBA" id="ARBA00007249"/>
    </source>
</evidence>
<dbReference type="CDD" id="cd03708">
    <property type="entry name" value="GTPBP_III"/>
    <property type="match status" value="1"/>
</dbReference>
<dbReference type="InterPro" id="IPR006073">
    <property type="entry name" value="GTP-bd"/>
</dbReference>
<dbReference type="GO" id="GO:0003924">
    <property type="term" value="F:GTPase activity"/>
    <property type="evidence" value="ECO:0007669"/>
    <property type="project" value="InterPro"/>
</dbReference>
<dbReference type="FunFam" id="3.40.50.300:FF:000091">
    <property type="entry name" value="Probable GTP-binding protein 1"/>
    <property type="match status" value="1"/>
</dbReference>
<dbReference type="InterPro" id="IPR050055">
    <property type="entry name" value="EF-Tu_GTPase"/>
</dbReference>
<protein>
    <recommendedName>
        <fullName evidence="8">Tr-type G domain-containing protein</fullName>
    </recommendedName>
</protein>
<dbReference type="InterPro" id="IPR009001">
    <property type="entry name" value="Transl_elong_EF1A/Init_IF2_C"/>
</dbReference>
<dbReference type="AlphaFoldDB" id="A0A8J6HKL7"/>
<accession>A0A8J6HKL7</accession>
<dbReference type="GO" id="GO:0005525">
    <property type="term" value="F:GTP binding"/>
    <property type="evidence" value="ECO:0007669"/>
    <property type="project" value="UniProtKB-KW"/>
</dbReference>
<reference evidence="9" key="1">
    <citation type="journal article" date="2020" name="J Insects Food Feed">
        <title>The yellow mealworm (Tenebrio molitor) genome: a resource for the emerging insects as food and feed industry.</title>
        <authorList>
            <person name="Eriksson T."/>
            <person name="Andere A."/>
            <person name="Kelstrup H."/>
            <person name="Emery V."/>
            <person name="Picard C."/>
        </authorList>
    </citation>
    <scope>NUCLEOTIDE SEQUENCE</scope>
    <source>
        <strain evidence="9">Stoneville</strain>
        <tissue evidence="9">Whole head</tissue>
    </source>
</reference>
<organism evidence="9 10">
    <name type="scientific">Tenebrio molitor</name>
    <name type="common">Yellow mealworm beetle</name>
    <dbReference type="NCBI Taxonomy" id="7067"/>
    <lineage>
        <taxon>Eukaryota</taxon>
        <taxon>Metazoa</taxon>
        <taxon>Ecdysozoa</taxon>
        <taxon>Arthropoda</taxon>
        <taxon>Hexapoda</taxon>
        <taxon>Insecta</taxon>
        <taxon>Pterygota</taxon>
        <taxon>Neoptera</taxon>
        <taxon>Endopterygota</taxon>
        <taxon>Coleoptera</taxon>
        <taxon>Polyphaga</taxon>
        <taxon>Cucujiformia</taxon>
        <taxon>Tenebrionidae</taxon>
        <taxon>Tenebrio</taxon>
    </lineage>
</organism>
<name>A0A8J6HKL7_TENMO</name>
<dbReference type="Gene3D" id="3.30.1360.120">
    <property type="entry name" value="Probable tRNA modification gtpase trme, domain 1"/>
    <property type="match status" value="1"/>
</dbReference>
<dbReference type="GO" id="GO:0003746">
    <property type="term" value="F:translation elongation factor activity"/>
    <property type="evidence" value="ECO:0007669"/>
    <property type="project" value="TreeGrafter"/>
</dbReference>
<dbReference type="CDD" id="cd14858">
    <property type="entry name" value="TrmE_N"/>
    <property type="match status" value="1"/>
</dbReference>
<dbReference type="InterPro" id="IPR025867">
    <property type="entry name" value="MnmE_helical"/>
</dbReference>
<dbReference type="PROSITE" id="PS51722">
    <property type="entry name" value="G_TR_2"/>
    <property type="match status" value="1"/>
</dbReference>
<dbReference type="PANTHER" id="PTHR43721:SF3">
    <property type="entry name" value="GTP-BINDING PROTEIN 2"/>
    <property type="match status" value="1"/>
</dbReference>
<evidence type="ECO:0000256" key="4">
    <source>
        <dbReference type="ARBA" id="ARBA00011043"/>
    </source>
</evidence>
<dbReference type="Gene3D" id="1.20.120.430">
    <property type="entry name" value="tRNA modification GTPase MnmE domain 2"/>
    <property type="match status" value="1"/>
</dbReference>
<evidence type="ECO:0000313" key="9">
    <source>
        <dbReference type="EMBL" id="KAH0816077.1"/>
    </source>
</evidence>
<dbReference type="SUPFAM" id="SSF52540">
    <property type="entry name" value="P-loop containing nucleoside triphosphate hydrolases"/>
    <property type="match status" value="2"/>
</dbReference>
<evidence type="ECO:0000313" key="10">
    <source>
        <dbReference type="Proteomes" id="UP000719412"/>
    </source>
</evidence>
<dbReference type="Pfam" id="PF10396">
    <property type="entry name" value="TrmE_N"/>
    <property type="match status" value="1"/>
</dbReference>
<feature type="domain" description="Tr-type G" evidence="8">
    <location>
        <begin position="522"/>
        <end position="749"/>
    </location>
</feature>
<proteinExistence type="inferred from homology"/>
<dbReference type="InterPro" id="IPR035531">
    <property type="entry name" value="GTPBP1-like"/>
</dbReference>
<dbReference type="Pfam" id="PF01926">
    <property type="entry name" value="MMR_HSR1"/>
    <property type="match status" value="1"/>
</dbReference>
<gene>
    <name evidence="9" type="ORF">GEV33_006713</name>
</gene>
<dbReference type="Gene3D" id="3.40.50.300">
    <property type="entry name" value="P-loop containing nucleotide triphosphate hydrolases"/>
    <property type="match status" value="1"/>
</dbReference>
<dbReference type="FunFam" id="2.40.30.10:FF:000014">
    <property type="entry name" value="Probable GTP-binding protein 1"/>
    <property type="match status" value="1"/>
</dbReference>
<dbReference type="InterPro" id="IPR018948">
    <property type="entry name" value="GTP-bd_TrmE_N"/>
</dbReference>
<evidence type="ECO:0000256" key="5">
    <source>
        <dbReference type="ARBA" id="ARBA00022694"/>
    </source>
</evidence>
<dbReference type="GO" id="GO:0005739">
    <property type="term" value="C:mitochondrion"/>
    <property type="evidence" value="ECO:0007669"/>
    <property type="project" value="UniProtKB-SubCell"/>
</dbReference>
<evidence type="ECO:0000256" key="1">
    <source>
        <dbReference type="ARBA" id="ARBA00004173"/>
    </source>
</evidence>
<comment type="subcellular location">
    <subcellularLocation>
        <location evidence="2">Cytoplasm</location>
    </subcellularLocation>
    <subcellularLocation>
        <location evidence="1">Mitochondrion</location>
    </subcellularLocation>
</comment>
<dbReference type="GO" id="GO:0006400">
    <property type="term" value="P:tRNA modification"/>
    <property type="evidence" value="ECO:0007669"/>
    <property type="project" value="InterPro"/>
</dbReference>
<keyword evidence="10" id="KW-1185">Reference proteome</keyword>
<comment type="similarity">
    <text evidence="4">Belongs to the TRAFAC class TrmE-Era-EngA-EngB-Septin-like GTPase superfamily. TrmE GTPase family.</text>
</comment>
<reference evidence="9" key="2">
    <citation type="submission" date="2021-08" db="EMBL/GenBank/DDBJ databases">
        <authorList>
            <person name="Eriksson T."/>
        </authorList>
    </citation>
    <scope>NUCLEOTIDE SEQUENCE</scope>
    <source>
        <strain evidence="9">Stoneville</strain>
        <tissue evidence="9">Whole head</tissue>
    </source>
</reference>
<dbReference type="InterPro" id="IPR004520">
    <property type="entry name" value="GTPase_MnmE"/>
</dbReference>